<dbReference type="EMBL" id="VSSQ01061210">
    <property type="protein sequence ID" value="MPN14571.1"/>
    <property type="molecule type" value="Genomic_DNA"/>
</dbReference>
<dbReference type="InterPro" id="IPR002912">
    <property type="entry name" value="ACT_dom"/>
</dbReference>
<reference evidence="5" key="1">
    <citation type="submission" date="2019-08" db="EMBL/GenBank/DDBJ databases">
        <authorList>
            <person name="Kucharzyk K."/>
            <person name="Murdoch R.W."/>
            <person name="Higgins S."/>
            <person name="Loffler F."/>
        </authorList>
    </citation>
    <scope>NUCLEOTIDE SEQUENCE</scope>
</reference>
<gene>
    <name evidence="5" type="primary">serA_25</name>
    <name evidence="5" type="ORF">SDC9_161898</name>
</gene>
<dbReference type="PANTHER" id="PTHR42938">
    <property type="entry name" value="FORMATE DEHYDROGENASE 1"/>
    <property type="match status" value="1"/>
</dbReference>
<dbReference type="SUPFAM" id="SSF55021">
    <property type="entry name" value="ACT-like"/>
    <property type="match status" value="1"/>
</dbReference>
<dbReference type="SUPFAM" id="SSF51735">
    <property type="entry name" value="NAD(P)-binding Rossmann-fold domains"/>
    <property type="match status" value="1"/>
</dbReference>
<sequence length="266" mass="29202">MEKIKKQFAGPEYGGKVLGVVGTGNVGSLTANIALDLDMTVYAYDPYLSVDAAWKVSRDVKRVADLGTLLSCCDYLTLHIPLTGETKDMIDDDAVSRMKDGVRIINYARGEVVSENDIIAALESGKVARYICDFPTAPLCKAPNVVLTPHLGGTTIESEANCALMAAEEMDDYLFNGNIKNSVNLPDISMERSGKMRICIVHRNTPGMLTTLMPIFTKGGVNIENMTNKSRDKYAYSVFDIDTEIPDTVRKELTSVDGVLRVRYIK</sequence>
<dbReference type="InterPro" id="IPR036291">
    <property type="entry name" value="NAD(P)-bd_dom_sf"/>
</dbReference>
<dbReference type="Gene3D" id="3.30.70.260">
    <property type="match status" value="1"/>
</dbReference>
<dbReference type="EC" id="1.1.1.95" evidence="5"/>
<dbReference type="Pfam" id="PF02826">
    <property type="entry name" value="2-Hacid_dh_C"/>
    <property type="match status" value="1"/>
</dbReference>
<organism evidence="5">
    <name type="scientific">bioreactor metagenome</name>
    <dbReference type="NCBI Taxonomy" id="1076179"/>
    <lineage>
        <taxon>unclassified sequences</taxon>
        <taxon>metagenomes</taxon>
        <taxon>ecological metagenomes</taxon>
    </lineage>
</organism>
<accession>A0A645FJL2</accession>
<dbReference type="AlphaFoldDB" id="A0A645FJL2"/>
<comment type="caution">
    <text evidence="5">The sequence shown here is derived from an EMBL/GenBank/DDBJ whole genome shotgun (WGS) entry which is preliminary data.</text>
</comment>
<name>A0A645FJL2_9ZZZZ</name>
<comment type="pathway">
    <text evidence="3">Amino-acid biosynthesis.</text>
</comment>
<protein>
    <submittedName>
        <fullName evidence="5">D-3-phosphoglycerate dehydrogenase</fullName>
        <ecNumber evidence="5">1.1.1.95</ecNumber>
    </submittedName>
</protein>
<dbReference type="GO" id="GO:0051287">
    <property type="term" value="F:NAD binding"/>
    <property type="evidence" value="ECO:0007669"/>
    <property type="project" value="InterPro"/>
</dbReference>
<dbReference type="GO" id="GO:0004617">
    <property type="term" value="F:phosphoglycerate dehydrogenase activity"/>
    <property type="evidence" value="ECO:0007669"/>
    <property type="project" value="UniProtKB-EC"/>
</dbReference>
<feature type="domain" description="ACT" evidence="4">
    <location>
        <begin position="197"/>
        <end position="266"/>
    </location>
</feature>
<evidence type="ECO:0000313" key="5">
    <source>
        <dbReference type="EMBL" id="MPN14571.1"/>
    </source>
</evidence>
<dbReference type="InterPro" id="IPR029752">
    <property type="entry name" value="D-isomer_DH_CS1"/>
</dbReference>
<evidence type="ECO:0000259" key="4">
    <source>
        <dbReference type="PROSITE" id="PS51671"/>
    </source>
</evidence>
<keyword evidence="1 5" id="KW-0560">Oxidoreductase</keyword>
<dbReference type="Gene3D" id="3.40.50.720">
    <property type="entry name" value="NAD(P)-binding Rossmann-like Domain"/>
    <property type="match status" value="2"/>
</dbReference>
<dbReference type="PANTHER" id="PTHR42938:SF47">
    <property type="entry name" value="HYDROXYPYRUVATE REDUCTASE"/>
    <property type="match status" value="1"/>
</dbReference>
<evidence type="ECO:0000256" key="1">
    <source>
        <dbReference type="ARBA" id="ARBA00023002"/>
    </source>
</evidence>
<keyword evidence="2" id="KW-0520">NAD</keyword>
<dbReference type="InterPro" id="IPR006140">
    <property type="entry name" value="D-isomer_DH_NAD-bd"/>
</dbReference>
<dbReference type="InterPro" id="IPR045865">
    <property type="entry name" value="ACT-like_dom_sf"/>
</dbReference>
<dbReference type="CDD" id="cd04901">
    <property type="entry name" value="ACT_3PGDH"/>
    <property type="match status" value="1"/>
</dbReference>
<evidence type="ECO:0000256" key="2">
    <source>
        <dbReference type="ARBA" id="ARBA00023027"/>
    </source>
</evidence>
<evidence type="ECO:0000256" key="3">
    <source>
        <dbReference type="ARBA" id="ARBA00029440"/>
    </source>
</evidence>
<proteinExistence type="predicted"/>
<dbReference type="PROSITE" id="PS00065">
    <property type="entry name" value="D_2_HYDROXYACID_DH_1"/>
    <property type="match status" value="1"/>
</dbReference>
<dbReference type="PROSITE" id="PS51671">
    <property type="entry name" value="ACT"/>
    <property type="match status" value="1"/>
</dbReference>